<comment type="caution">
    <text evidence="2">The sequence shown here is derived from an EMBL/GenBank/DDBJ whole genome shotgun (WGS) entry which is preliminary data.</text>
</comment>
<dbReference type="RefSeq" id="WP_165942336.1">
    <property type="nucleotide sequence ID" value="NZ_BMME01000001.1"/>
</dbReference>
<organism evidence="2 3">
    <name type="scientific">Luteimonas terricola</name>
    <dbReference type="NCBI Taxonomy" id="645597"/>
    <lineage>
        <taxon>Bacteria</taxon>
        <taxon>Pseudomonadati</taxon>
        <taxon>Pseudomonadota</taxon>
        <taxon>Gammaproteobacteria</taxon>
        <taxon>Lysobacterales</taxon>
        <taxon>Lysobacteraceae</taxon>
        <taxon>Luteimonas</taxon>
    </lineage>
</organism>
<keyword evidence="3" id="KW-1185">Reference proteome</keyword>
<evidence type="ECO:0000313" key="2">
    <source>
        <dbReference type="EMBL" id="GGJ98899.1"/>
    </source>
</evidence>
<protein>
    <submittedName>
        <fullName evidence="2">Uncharacterized protein</fullName>
    </submittedName>
</protein>
<feature type="chain" id="PRO_5045673797" evidence="1">
    <location>
        <begin position="23"/>
        <end position="146"/>
    </location>
</feature>
<keyword evidence="1" id="KW-0732">Signal</keyword>
<dbReference type="EMBL" id="BMME01000001">
    <property type="protein sequence ID" value="GGJ98899.1"/>
    <property type="molecule type" value="Genomic_DNA"/>
</dbReference>
<name>A0ABQ2EBL4_9GAMM</name>
<evidence type="ECO:0000313" key="3">
    <source>
        <dbReference type="Proteomes" id="UP000599009"/>
    </source>
</evidence>
<reference evidence="3" key="1">
    <citation type="journal article" date="2019" name="Int. J. Syst. Evol. Microbiol.">
        <title>The Global Catalogue of Microorganisms (GCM) 10K type strain sequencing project: providing services to taxonomists for standard genome sequencing and annotation.</title>
        <authorList>
            <consortium name="The Broad Institute Genomics Platform"/>
            <consortium name="The Broad Institute Genome Sequencing Center for Infectious Disease"/>
            <person name="Wu L."/>
            <person name="Ma J."/>
        </authorList>
    </citation>
    <scope>NUCLEOTIDE SEQUENCE [LARGE SCALE GENOMIC DNA]</scope>
    <source>
        <strain evidence="3">CGMCC 1.8985</strain>
    </source>
</reference>
<gene>
    <name evidence="2" type="ORF">GCM10011394_04940</name>
</gene>
<accession>A0ABQ2EBL4</accession>
<proteinExistence type="predicted"/>
<evidence type="ECO:0000256" key="1">
    <source>
        <dbReference type="SAM" id="SignalP"/>
    </source>
</evidence>
<dbReference type="Proteomes" id="UP000599009">
    <property type="component" value="Unassembled WGS sequence"/>
</dbReference>
<sequence>MRIKLHPAAAVAVALLASTAFAVGAGEHEVRSGVVTAMQPVAARADVVSASTKRQLGGMLGRALGQAVGGRSGQSYELTRVAANLGADIASGDGDGAPGGDYMLMVRFDDASESAFTRTGAQLARIRIGGRVKVVGSGDSAMLVAE</sequence>
<feature type="signal peptide" evidence="1">
    <location>
        <begin position="1"/>
        <end position="22"/>
    </location>
</feature>